<keyword evidence="3" id="KW-0175">Coiled coil</keyword>
<dbReference type="InterPro" id="IPR005632">
    <property type="entry name" value="Chaperone_Skp"/>
</dbReference>
<reference evidence="6 7" key="1">
    <citation type="submission" date="2020-02" db="EMBL/GenBank/DDBJ databases">
        <title>Out from the shadows clarifying the taxonomy of the family Cryomorphaceae and related taxa by utilizing the GTDB taxonomic framework.</title>
        <authorList>
            <person name="Bowman J.P."/>
        </authorList>
    </citation>
    <scope>NUCLEOTIDE SEQUENCE [LARGE SCALE GENOMIC DNA]</scope>
    <source>
        <strain evidence="6 7">QSSC 1-22</strain>
    </source>
</reference>
<dbReference type="Pfam" id="PF03938">
    <property type="entry name" value="OmpH"/>
    <property type="match status" value="1"/>
</dbReference>
<comment type="similarity">
    <text evidence="1">Belongs to the Skp family.</text>
</comment>
<dbReference type="InterPro" id="IPR024930">
    <property type="entry name" value="Skp_dom_sf"/>
</dbReference>
<evidence type="ECO:0000313" key="6">
    <source>
        <dbReference type="EMBL" id="NEN21966.1"/>
    </source>
</evidence>
<dbReference type="SUPFAM" id="SSF111384">
    <property type="entry name" value="OmpH-like"/>
    <property type="match status" value="1"/>
</dbReference>
<dbReference type="AlphaFoldDB" id="A0A7K3WK10"/>
<accession>A0A7K3WK10</accession>
<dbReference type="PANTHER" id="PTHR35089">
    <property type="entry name" value="CHAPERONE PROTEIN SKP"/>
    <property type="match status" value="1"/>
</dbReference>
<proteinExistence type="inferred from homology"/>
<organism evidence="6 7">
    <name type="scientific">Cryomorpha ignava</name>
    <dbReference type="NCBI Taxonomy" id="101383"/>
    <lineage>
        <taxon>Bacteria</taxon>
        <taxon>Pseudomonadati</taxon>
        <taxon>Bacteroidota</taxon>
        <taxon>Flavobacteriia</taxon>
        <taxon>Flavobacteriales</taxon>
        <taxon>Cryomorphaceae</taxon>
        <taxon>Cryomorpha</taxon>
    </lineage>
</organism>
<sequence>MKKLIFTLVIASFCMLSASAQRYAYVDTEYILKNLASYSDAQKELDRLSKQWQTEIEQRYESIDRLYKAYQAEKVLLTEEMRKEREDEIVRKEQDAKELQRSRFGVDGDLFKKREELIQPIQDDIYNAIKEVAQGGGFSVIFDKANQSNILYADPRYDKSDRVLSRLGISAKDRTTDDADDSDSLDDNSQQREEPSRDTGNKR</sequence>
<dbReference type="SMART" id="SM00935">
    <property type="entry name" value="OmpH"/>
    <property type="match status" value="1"/>
</dbReference>
<feature type="coiled-coil region" evidence="3">
    <location>
        <begin position="67"/>
        <end position="102"/>
    </location>
</feature>
<feature type="signal peptide" evidence="5">
    <location>
        <begin position="1"/>
        <end position="24"/>
    </location>
</feature>
<dbReference type="EMBL" id="JAAGVY010000001">
    <property type="protein sequence ID" value="NEN21966.1"/>
    <property type="molecule type" value="Genomic_DNA"/>
</dbReference>
<dbReference type="PANTHER" id="PTHR35089:SF1">
    <property type="entry name" value="CHAPERONE PROTEIN SKP"/>
    <property type="match status" value="1"/>
</dbReference>
<keyword evidence="2 5" id="KW-0732">Signal</keyword>
<evidence type="ECO:0000256" key="2">
    <source>
        <dbReference type="ARBA" id="ARBA00022729"/>
    </source>
</evidence>
<comment type="caution">
    <text evidence="6">The sequence shown here is derived from an EMBL/GenBank/DDBJ whole genome shotgun (WGS) entry which is preliminary data.</text>
</comment>
<dbReference type="RefSeq" id="WP_163282688.1">
    <property type="nucleotide sequence ID" value="NZ_JAAGVY010000001.1"/>
</dbReference>
<dbReference type="GO" id="GO:0050821">
    <property type="term" value="P:protein stabilization"/>
    <property type="evidence" value="ECO:0007669"/>
    <property type="project" value="TreeGrafter"/>
</dbReference>
<evidence type="ECO:0000256" key="3">
    <source>
        <dbReference type="SAM" id="Coils"/>
    </source>
</evidence>
<evidence type="ECO:0000256" key="5">
    <source>
        <dbReference type="SAM" id="SignalP"/>
    </source>
</evidence>
<evidence type="ECO:0000313" key="7">
    <source>
        <dbReference type="Proteomes" id="UP000486602"/>
    </source>
</evidence>
<name>A0A7K3WK10_9FLAO</name>
<evidence type="ECO:0000256" key="1">
    <source>
        <dbReference type="ARBA" id="ARBA00009091"/>
    </source>
</evidence>
<dbReference type="Proteomes" id="UP000486602">
    <property type="component" value="Unassembled WGS sequence"/>
</dbReference>
<gene>
    <name evidence="6" type="ORF">G3O08_00415</name>
</gene>
<feature type="compositionally biased region" description="Basic and acidic residues" evidence="4">
    <location>
        <begin position="189"/>
        <end position="203"/>
    </location>
</feature>
<evidence type="ECO:0000256" key="4">
    <source>
        <dbReference type="SAM" id="MobiDB-lite"/>
    </source>
</evidence>
<dbReference type="Gene3D" id="3.30.910.20">
    <property type="entry name" value="Skp domain"/>
    <property type="match status" value="1"/>
</dbReference>
<protein>
    <submittedName>
        <fullName evidence="6">OmpH family outer membrane protein</fullName>
    </submittedName>
</protein>
<feature type="chain" id="PRO_5029495467" evidence="5">
    <location>
        <begin position="25"/>
        <end position="203"/>
    </location>
</feature>
<dbReference type="GO" id="GO:0005829">
    <property type="term" value="C:cytosol"/>
    <property type="evidence" value="ECO:0007669"/>
    <property type="project" value="TreeGrafter"/>
</dbReference>
<keyword evidence="7" id="KW-1185">Reference proteome</keyword>
<dbReference type="GO" id="GO:0051082">
    <property type="term" value="F:unfolded protein binding"/>
    <property type="evidence" value="ECO:0007669"/>
    <property type="project" value="InterPro"/>
</dbReference>
<feature type="region of interest" description="Disordered" evidence="4">
    <location>
        <begin position="168"/>
        <end position="203"/>
    </location>
</feature>